<keyword evidence="2" id="KW-1185">Reference proteome</keyword>
<protein>
    <submittedName>
        <fullName evidence="1">Uncharacterized protein</fullName>
    </submittedName>
</protein>
<reference evidence="1" key="1">
    <citation type="submission" date="2022-03" db="EMBL/GenBank/DDBJ databases">
        <authorList>
            <person name="Brunel B."/>
        </authorList>
    </citation>
    <scope>NUCLEOTIDE SEQUENCE</scope>
    <source>
        <strain evidence="1">STM4922sample</strain>
    </source>
</reference>
<evidence type="ECO:0000313" key="1">
    <source>
        <dbReference type="EMBL" id="CAH2399347.1"/>
    </source>
</evidence>
<dbReference type="Gene3D" id="3.40.430.10">
    <property type="entry name" value="Dihydrofolate Reductase, subunit A"/>
    <property type="match status" value="1"/>
</dbReference>
<proteinExistence type="predicted"/>
<comment type="caution">
    <text evidence="1">The sequence shown here is derived from an EMBL/GenBank/DDBJ whole genome shotgun (WGS) entry which is preliminary data.</text>
</comment>
<gene>
    <name evidence="1" type="ORF">MES4922_210220</name>
</gene>
<dbReference type="Proteomes" id="UP001152604">
    <property type="component" value="Unassembled WGS sequence"/>
</dbReference>
<dbReference type="InterPro" id="IPR024072">
    <property type="entry name" value="DHFR-like_dom_sf"/>
</dbReference>
<accession>A0ABM9DRP0</accession>
<name>A0ABM9DRP0_9HYPH</name>
<sequence>MSGSAAASPRSGNILGIKLIDDMHLAISPMLLGSGENLFAGIDMPGLGYRCSEQVATPNATHVIIEGV</sequence>
<organism evidence="1 2">
    <name type="scientific">Mesorhizobium ventifaucium</name>
    <dbReference type="NCBI Taxonomy" id="666020"/>
    <lineage>
        <taxon>Bacteria</taxon>
        <taxon>Pseudomonadati</taxon>
        <taxon>Pseudomonadota</taxon>
        <taxon>Alphaproteobacteria</taxon>
        <taxon>Hyphomicrobiales</taxon>
        <taxon>Phyllobacteriaceae</taxon>
        <taxon>Mesorhizobium</taxon>
    </lineage>
</organism>
<dbReference type="EMBL" id="CAKXZS010000014">
    <property type="protein sequence ID" value="CAH2399347.1"/>
    <property type="molecule type" value="Genomic_DNA"/>
</dbReference>
<dbReference type="SUPFAM" id="SSF53597">
    <property type="entry name" value="Dihydrofolate reductase-like"/>
    <property type="match status" value="1"/>
</dbReference>
<evidence type="ECO:0000313" key="2">
    <source>
        <dbReference type="Proteomes" id="UP001152604"/>
    </source>
</evidence>